<reference evidence="2" key="1">
    <citation type="journal article" date="2014" name="Int. J. Syst. Evol. Microbiol.">
        <title>Complete genome sequence of Corynebacterium casei LMG S-19264T (=DSM 44701T), isolated from a smear-ripened cheese.</title>
        <authorList>
            <consortium name="US DOE Joint Genome Institute (JGI-PGF)"/>
            <person name="Walter F."/>
            <person name="Albersmeier A."/>
            <person name="Kalinowski J."/>
            <person name="Ruckert C."/>
        </authorList>
    </citation>
    <scope>NUCLEOTIDE SEQUENCE</scope>
    <source>
        <strain evidence="2">JCM 4434</strain>
    </source>
</reference>
<reference evidence="3" key="3">
    <citation type="submission" date="2016-08" db="EMBL/GenBank/DDBJ databases">
        <title>Sequencing, Assembly and Comparative Genomics of S. aureofaciens ATCC 10762.</title>
        <authorList>
            <person name="Gradnigo J.S."/>
            <person name="Johnson N."/>
            <person name="Somerville G.A."/>
        </authorList>
    </citation>
    <scope>NUCLEOTIDE SEQUENCE [LARGE SCALE GENOMIC DNA]</scope>
    <source>
        <strain evidence="3">ATCC 10762</strain>
    </source>
</reference>
<dbReference type="Pfam" id="PF11716">
    <property type="entry name" value="MDMPI_N"/>
    <property type="match status" value="1"/>
</dbReference>
<gene>
    <name evidence="2" type="ORF">GCM10010502_06650</name>
    <name evidence="3" type="ORF">HS99_0032710</name>
</gene>
<reference evidence="2" key="5">
    <citation type="submission" date="2020-09" db="EMBL/GenBank/DDBJ databases">
        <authorList>
            <person name="Sun Q."/>
            <person name="Ohkuma M."/>
        </authorList>
    </citation>
    <scope>NUCLEOTIDE SEQUENCE</scope>
    <source>
        <strain evidence="2">JCM 4434</strain>
    </source>
</reference>
<reference evidence="4" key="4">
    <citation type="submission" date="2016-08" db="EMBL/GenBank/DDBJ databases">
        <title>Sequencing, assembly and comparative genomics of S. aureofaciens ATCC 10762.</title>
        <authorList>
            <person name="Gradnigo J.S."/>
            <person name="Johnson N."/>
            <person name="Somerville G.A."/>
        </authorList>
    </citation>
    <scope>NUCLEOTIDE SEQUENCE [LARGE SCALE GENOMIC DNA]</scope>
    <source>
        <strain evidence="4">ATCC 10762 / DSM 40127 / CCM 3239 / JCM 4008 / LMG 5968 / NBRC 12843 / NCIMB 8234 / A-377</strain>
    </source>
</reference>
<dbReference type="AlphaFoldDB" id="A0A1E7N3V5"/>
<reference evidence="3 4" key="2">
    <citation type="submission" date="2014-07" db="EMBL/GenBank/DDBJ databases">
        <authorList>
            <person name="Zhang J.E."/>
            <person name="Yang H."/>
            <person name="Guo J."/>
            <person name="Deng Z."/>
            <person name="Luo H."/>
            <person name="Luo M."/>
            <person name="Zhao B."/>
        </authorList>
    </citation>
    <scope>NUCLEOTIDE SEQUENCE [LARGE SCALE GENOMIC DNA]</scope>
    <source>
        <strain evidence="3">ATCC 10762</strain>
        <strain evidence="4">ATCC 10762 / DSM 40127 / CCM 3239 / JCM 4008 / LMG 5968 / NBRC 12843 / NCIMB 8234 / A-377</strain>
    </source>
</reference>
<feature type="domain" description="Mycothiol-dependent maleylpyruvate isomerase metal-binding" evidence="1">
    <location>
        <begin position="12"/>
        <end position="162"/>
    </location>
</feature>
<dbReference type="InterPro" id="IPR034660">
    <property type="entry name" value="DinB/YfiT-like"/>
</dbReference>
<dbReference type="InterPro" id="IPR024344">
    <property type="entry name" value="MDMPI_metal-binding"/>
</dbReference>
<dbReference type="OrthoDB" id="3677409at2"/>
<evidence type="ECO:0000313" key="3">
    <source>
        <dbReference type="EMBL" id="OEV35376.1"/>
    </source>
</evidence>
<accession>A0A1E7N3V5</accession>
<evidence type="ECO:0000259" key="1">
    <source>
        <dbReference type="Pfam" id="PF11716"/>
    </source>
</evidence>
<dbReference type="EMBL" id="JPRF03000035">
    <property type="protein sequence ID" value="OEV35376.1"/>
    <property type="molecule type" value="Genomic_DNA"/>
</dbReference>
<evidence type="ECO:0000313" key="2">
    <source>
        <dbReference type="EMBL" id="GGU58582.1"/>
    </source>
</evidence>
<dbReference type="Proteomes" id="UP000610124">
    <property type="component" value="Unassembled WGS sequence"/>
</dbReference>
<dbReference type="EMBL" id="BMUB01000001">
    <property type="protein sequence ID" value="GGU58582.1"/>
    <property type="molecule type" value="Genomic_DNA"/>
</dbReference>
<dbReference type="Gene3D" id="1.20.120.450">
    <property type="entry name" value="dinb family like domain"/>
    <property type="match status" value="1"/>
</dbReference>
<protein>
    <recommendedName>
        <fullName evidence="1">Mycothiol-dependent maleylpyruvate isomerase metal-binding domain-containing protein</fullName>
    </recommendedName>
</protein>
<organism evidence="3 4">
    <name type="scientific">Kitasatospora aureofaciens</name>
    <name type="common">Streptomyces aureofaciens</name>
    <dbReference type="NCBI Taxonomy" id="1894"/>
    <lineage>
        <taxon>Bacteria</taxon>
        <taxon>Bacillati</taxon>
        <taxon>Actinomycetota</taxon>
        <taxon>Actinomycetes</taxon>
        <taxon>Kitasatosporales</taxon>
        <taxon>Streptomycetaceae</taxon>
        <taxon>Kitasatospora</taxon>
    </lineage>
</organism>
<keyword evidence="4" id="KW-1185">Reference proteome</keyword>
<dbReference type="GO" id="GO:0046872">
    <property type="term" value="F:metal ion binding"/>
    <property type="evidence" value="ECO:0007669"/>
    <property type="project" value="InterPro"/>
</dbReference>
<accession>A0A8H9HF83</accession>
<dbReference type="SUPFAM" id="SSF109854">
    <property type="entry name" value="DinB/YfiT-like putative metalloenzymes"/>
    <property type="match status" value="1"/>
</dbReference>
<dbReference type="RefSeq" id="WP_030278651.1">
    <property type="nucleotide sequence ID" value="NZ_BMUB01000001.1"/>
</dbReference>
<dbReference type="GeneID" id="97483842"/>
<name>A0A1E7N3V5_KITAU</name>
<dbReference type="Proteomes" id="UP000037395">
    <property type="component" value="Unassembled WGS sequence"/>
</dbReference>
<sequence>MADQNDRVSELLAEVWMSWAERGATLSAEDWDRPTRLSEWTVRDLYAHVAPAPGQFSELREAVVEGPAGLTGGAEILRVFNQPGGLAHTAAGQIAEMAKEAAKATEPAVLIARFGTEGPAALAAIADLAPDTVVAHQLLGKVTVGALGELALMEATVHLLDLIAAVGGPAPVEGALHFTRGLLAEAADPVAFIEAAAGRGSEPVLPIIR</sequence>
<comment type="caution">
    <text evidence="3">The sequence shown here is derived from an EMBL/GenBank/DDBJ whole genome shotgun (WGS) entry which is preliminary data.</text>
</comment>
<evidence type="ECO:0000313" key="4">
    <source>
        <dbReference type="Proteomes" id="UP000037395"/>
    </source>
</evidence>
<proteinExistence type="predicted"/>